<evidence type="ECO:0000256" key="2">
    <source>
        <dbReference type="ARBA" id="ARBA00008979"/>
    </source>
</evidence>
<evidence type="ECO:0000256" key="5">
    <source>
        <dbReference type="ARBA" id="ARBA00022989"/>
    </source>
</evidence>
<evidence type="ECO:0000256" key="9">
    <source>
        <dbReference type="ARBA" id="ARBA00023224"/>
    </source>
</evidence>
<keyword evidence="5 10" id="KW-1133">Transmembrane helix</keyword>
<organism evidence="12 13">
    <name type="scientific">Parthenolecanium corni</name>
    <dbReference type="NCBI Taxonomy" id="536013"/>
    <lineage>
        <taxon>Eukaryota</taxon>
        <taxon>Metazoa</taxon>
        <taxon>Ecdysozoa</taxon>
        <taxon>Arthropoda</taxon>
        <taxon>Hexapoda</taxon>
        <taxon>Insecta</taxon>
        <taxon>Pterygota</taxon>
        <taxon>Neoptera</taxon>
        <taxon>Paraneoptera</taxon>
        <taxon>Hemiptera</taxon>
        <taxon>Sternorrhyncha</taxon>
        <taxon>Coccoidea</taxon>
        <taxon>Coccidae</taxon>
        <taxon>Parthenolecanium</taxon>
    </lineage>
</organism>
<dbReference type="Pfam" id="PF06652">
    <property type="entry name" value="Methuselah_N"/>
    <property type="match status" value="1"/>
</dbReference>
<evidence type="ECO:0000256" key="3">
    <source>
        <dbReference type="ARBA" id="ARBA00022692"/>
    </source>
</evidence>
<evidence type="ECO:0000256" key="6">
    <source>
        <dbReference type="ARBA" id="ARBA00023040"/>
    </source>
</evidence>
<evidence type="ECO:0000313" key="13">
    <source>
        <dbReference type="Proteomes" id="UP001367676"/>
    </source>
</evidence>
<dbReference type="InterPro" id="IPR051384">
    <property type="entry name" value="Mth_GPCR"/>
</dbReference>
<name>A0AAN9T9N5_9HEMI</name>
<feature type="domain" description="G-protein coupled receptors family 2 profile 2" evidence="11">
    <location>
        <begin position="313"/>
        <end position="582"/>
    </location>
</feature>
<dbReference type="GO" id="GO:0008528">
    <property type="term" value="F:G protein-coupled peptide receptor activity"/>
    <property type="evidence" value="ECO:0007669"/>
    <property type="project" value="TreeGrafter"/>
</dbReference>
<feature type="transmembrane region" description="Helical" evidence="10">
    <location>
        <begin position="347"/>
        <end position="364"/>
    </location>
</feature>
<dbReference type="GO" id="GO:0007166">
    <property type="term" value="P:cell surface receptor signaling pathway"/>
    <property type="evidence" value="ECO:0007669"/>
    <property type="project" value="InterPro"/>
</dbReference>
<proteinExistence type="inferred from homology"/>
<keyword evidence="6" id="KW-0297">G-protein coupled receptor</keyword>
<dbReference type="EMBL" id="JBBCAQ010000034">
    <property type="protein sequence ID" value="KAK7579887.1"/>
    <property type="molecule type" value="Genomic_DNA"/>
</dbReference>
<comment type="caution">
    <text evidence="12">The sequence shown here is derived from an EMBL/GenBank/DDBJ whole genome shotgun (WGS) entry which is preliminary data.</text>
</comment>
<dbReference type="GO" id="GO:0005886">
    <property type="term" value="C:plasma membrane"/>
    <property type="evidence" value="ECO:0007669"/>
    <property type="project" value="TreeGrafter"/>
</dbReference>
<dbReference type="AlphaFoldDB" id="A0AAN9T9N5"/>
<dbReference type="InterPro" id="IPR036272">
    <property type="entry name" value="Methuselah_N_sf"/>
</dbReference>
<dbReference type="Proteomes" id="UP001367676">
    <property type="component" value="Unassembled WGS sequence"/>
</dbReference>
<keyword evidence="9" id="KW-0807">Transducer</keyword>
<evidence type="ECO:0000256" key="7">
    <source>
        <dbReference type="ARBA" id="ARBA00023136"/>
    </source>
</evidence>
<comment type="subcellular location">
    <subcellularLocation>
        <location evidence="1">Membrane</location>
        <topology evidence="1">Multi-pass membrane protein</topology>
    </subcellularLocation>
</comment>
<dbReference type="InterPro" id="IPR017981">
    <property type="entry name" value="GPCR_2-like_7TM"/>
</dbReference>
<dbReference type="PROSITE" id="PS50261">
    <property type="entry name" value="G_PROTEIN_RECEP_F2_4"/>
    <property type="match status" value="1"/>
</dbReference>
<keyword evidence="13" id="KW-1185">Reference proteome</keyword>
<dbReference type="Gene3D" id="2.170.180.11">
    <property type="entry name" value="Methuselah ectodomain, domain 2"/>
    <property type="match status" value="1"/>
</dbReference>
<feature type="transmembrane region" description="Helical" evidence="10">
    <location>
        <begin position="384"/>
        <end position="406"/>
    </location>
</feature>
<dbReference type="InterPro" id="IPR010596">
    <property type="entry name" value="Methuselah_N_dom"/>
</dbReference>
<feature type="transmembrane region" description="Helical" evidence="10">
    <location>
        <begin position="565"/>
        <end position="589"/>
    </location>
</feature>
<dbReference type="PANTHER" id="PTHR47154">
    <property type="entry name" value="G-PROTEIN COUPLED RECEPTOR MTH-RELATED"/>
    <property type="match status" value="1"/>
</dbReference>
<reference evidence="12 13" key="1">
    <citation type="submission" date="2024-03" db="EMBL/GenBank/DDBJ databases">
        <title>Adaptation during the transition from Ophiocordyceps entomopathogen to insect associate is accompanied by gene loss and intensified selection.</title>
        <authorList>
            <person name="Ward C.M."/>
            <person name="Onetto C.A."/>
            <person name="Borneman A.R."/>
        </authorList>
    </citation>
    <scope>NUCLEOTIDE SEQUENCE [LARGE SCALE GENOMIC DNA]</scope>
    <source>
        <strain evidence="12">AWRI1</strain>
        <tissue evidence="12">Single Adult Female</tissue>
    </source>
</reference>
<protein>
    <recommendedName>
        <fullName evidence="11">G-protein coupled receptors family 2 profile 2 domain-containing protein</fullName>
    </recommendedName>
</protein>
<feature type="transmembrane region" description="Helical" evidence="10">
    <location>
        <begin position="426"/>
        <end position="446"/>
    </location>
</feature>
<gene>
    <name evidence="12" type="ORF">V9T40_000516</name>
</gene>
<dbReference type="PANTHER" id="PTHR47154:SF2">
    <property type="entry name" value="G-PROTEIN COUPLED RECEPTOR MTH-RELATED"/>
    <property type="match status" value="1"/>
</dbReference>
<keyword evidence="3 10" id="KW-0812">Transmembrane</keyword>
<evidence type="ECO:0000256" key="10">
    <source>
        <dbReference type="SAM" id="Phobius"/>
    </source>
</evidence>
<feature type="transmembrane region" description="Helical" evidence="10">
    <location>
        <begin position="313"/>
        <end position="335"/>
    </location>
</feature>
<dbReference type="Gene3D" id="1.20.1070.10">
    <property type="entry name" value="Rhodopsin 7-helix transmembrane proteins"/>
    <property type="match status" value="1"/>
</dbReference>
<evidence type="ECO:0000256" key="4">
    <source>
        <dbReference type="ARBA" id="ARBA00022729"/>
    </source>
</evidence>
<keyword evidence="7 10" id="KW-0472">Membrane</keyword>
<feature type="transmembrane region" description="Helical" evidence="10">
    <location>
        <begin position="532"/>
        <end position="553"/>
    </location>
</feature>
<dbReference type="SUPFAM" id="SSF63877">
    <property type="entry name" value="Methuselah ectodomain"/>
    <property type="match status" value="1"/>
</dbReference>
<sequence>MNFDDCIDFDGTKGIDRYEVVDQSTVDLSGVNFIKMGKKDRHHIWWLPPEVQFLSRIASGTAFRPISIGEMRNISFLYNHKNPCSEFSEILLPFNDYVYLLDNGSLLVTGIVDNVRPETMIFPPNVYCLDRVSLIPTDLTRQKSTQLLDHSFAIFVCPSLAYNCIRMCCHKHNYLDVQDDVEKCEYAQKISTTWSLNYIDSDGKLMDNSRNFGIIEGIPTCSDYYYLNDNSSTYTKGFWILPDGSVRVENRSTDVSISEYCIHFLNIHGRYQLNLRVCPEVFNENTVDEGNTRRETNLTAVAGMRKMANFEDLLYRIYFVTGATFLALTLLVYAFILKQRTSVFDKILSWHVGSLFVCYSTMAFDKIVSPSIKTWICKPTGYVIQYTFMVSTLWLNVMCLCIYHSFRGYNIVSHRGEHMNKSNKHFIYSVYALGGGAFISLTTFLIDNLDILDVKYKPQLGVHSCWLQSPLAQLIYFYLPLAVILTANLLLFIITLKKIFAMQSKTRELNTQDSKKYVGNSEVSSKSLRLTLFVRLFSLTGITWIFEIVSWFIGGPDYYWYVPDAINSLRGVFVFVICCCKKEILFLLFKRPKLSSARTNGANTRTPHTSSTDIKTTSSLQMLSLNDLTEVSAEESA</sequence>
<feature type="transmembrane region" description="Helical" evidence="10">
    <location>
        <begin position="475"/>
        <end position="496"/>
    </location>
</feature>
<keyword evidence="8" id="KW-0675">Receptor</keyword>
<dbReference type="CDD" id="cd15039">
    <property type="entry name" value="7tmB3_Methuselah-like"/>
    <property type="match status" value="1"/>
</dbReference>
<accession>A0AAN9T9N5</accession>
<keyword evidence="4" id="KW-0732">Signal</keyword>
<evidence type="ECO:0000256" key="8">
    <source>
        <dbReference type="ARBA" id="ARBA00023170"/>
    </source>
</evidence>
<evidence type="ECO:0000259" key="11">
    <source>
        <dbReference type="PROSITE" id="PS50261"/>
    </source>
</evidence>
<dbReference type="InterPro" id="IPR000832">
    <property type="entry name" value="GPCR_2_secretin-like"/>
</dbReference>
<dbReference type="InterPro" id="IPR023311">
    <property type="entry name" value="Methusela_ecto_dom_2"/>
</dbReference>
<dbReference type="Pfam" id="PF00002">
    <property type="entry name" value="7tm_2"/>
    <property type="match status" value="1"/>
</dbReference>
<comment type="similarity">
    <text evidence="2">Belongs to the G-protein coupled receptor 2 family. Mth subfamily.</text>
</comment>
<evidence type="ECO:0000313" key="12">
    <source>
        <dbReference type="EMBL" id="KAK7579887.1"/>
    </source>
</evidence>
<evidence type="ECO:0000256" key="1">
    <source>
        <dbReference type="ARBA" id="ARBA00004141"/>
    </source>
</evidence>